<dbReference type="PANTHER" id="PTHR24007">
    <property type="entry name" value="BRCA1-ASSOCIATED PROTEIN"/>
    <property type="match status" value="1"/>
</dbReference>
<dbReference type="InterPro" id="IPR001607">
    <property type="entry name" value="Znf_UBP"/>
</dbReference>
<name>A0A1H6PXR3_YARLL</name>
<dbReference type="GO" id="GO:0043130">
    <property type="term" value="F:ubiquitin binding"/>
    <property type="evidence" value="ECO:0007669"/>
    <property type="project" value="EnsemblFungi"/>
</dbReference>
<evidence type="ECO:0000256" key="1">
    <source>
        <dbReference type="ARBA" id="ARBA00022723"/>
    </source>
</evidence>
<reference evidence="9 11" key="2">
    <citation type="submission" date="2018-07" db="EMBL/GenBank/DDBJ databases">
        <title>Draft Genome Assemblies for Five Robust Yarrowia lipolytica Strains Exhibiting High Lipid Production and Pentose Sugar Utilization and Sugar Alcohol Secretion from Undetoxified Lignocellulosic Biomass Hydrolysates.</title>
        <authorList>
            <consortium name="DOE Joint Genome Institute"/>
            <person name="Walker C."/>
            <person name="Ryu S."/>
            <person name="Na H."/>
            <person name="Zane M."/>
            <person name="LaButti K."/>
            <person name="Lipzen A."/>
            <person name="Haridas S."/>
            <person name="Barry K."/>
            <person name="Grigoriev I.V."/>
            <person name="Quarterman J."/>
            <person name="Slininger P."/>
            <person name="Dien B."/>
            <person name="Trinh C.T."/>
        </authorList>
    </citation>
    <scope>NUCLEOTIDE SEQUENCE [LARGE SCALE GENOMIC DNA]</scope>
    <source>
        <strain evidence="9 11">YB392</strain>
    </source>
</reference>
<dbReference type="OrthoDB" id="273556at2759"/>
<keyword evidence="5" id="KW-0175">Coiled coil</keyword>
<dbReference type="GO" id="GO:0045471">
    <property type="term" value="P:response to ethanol"/>
    <property type="evidence" value="ECO:0007669"/>
    <property type="project" value="EnsemblFungi"/>
</dbReference>
<dbReference type="GO" id="GO:0008139">
    <property type="term" value="F:nuclear localization sequence binding"/>
    <property type="evidence" value="ECO:0007669"/>
    <property type="project" value="EnsemblFungi"/>
</dbReference>
<evidence type="ECO:0000259" key="6">
    <source>
        <dbReference type="PROSITE" id="PS50089"/>
    </source>
</evidence>
<dbReference type="EMBL" id="KZ858967">
    <property type="protein sequence ID" value="RDW27180.1"/>
    <property type="molecule type" value="Genomic_DNA"/>
</dbReference>
<dbReference type="AlphaFoldDB" id="A0A1H6PXR3"/>
<dbReference type="SMART" id="SM00290">
    <property type="entry name" value="ZnF_UBP"/>
    <property type="match status" value="1"/>
</dbReference>
<organism evidence="8 10">
    <name type="scientific">Yarrowia lipolytica</name>
    <name type="common">Candida lipolytica</name>
    <dbReference type="NCBI Taxonomy" id="4952"/>
    <lineage>
        <taxon>Eukaryota</taxon>
        <taxon>Fungi</taxon>
        <taxon>Dikarya</taxon>
        <taxon>Ascomycota</taxon>
        <taxon>Saccharomycotina</taxon>
        <taxon>Dipodascomycetes</taxon>
        <taxon>Dipodascales</taxon>
        <taxon>Dipodascales incertae sedis</taxon>
        <taxon>Yarrowia</taxon>
    </lineage>
</organism>
<dbReference type="VEuPathDB" id="FungiDB:YALI1_C10271g"/>
<dbReference type="InterPro" id="IPR047243">
    <property type="entry name" value="RING-H2_BRAP2"/>
</dbReference>
<dbReference type="OMA" id="RFNSIEP"/>
<dbReference type="eggNOG" id="KOG0804">
    <property type="taxonomic scope" value="Eukaryota"/>
</dbReference>
<dbReference type="Pfam" id="PF02148">
    <property type="entry name" value="zf-UBP"/>
    <property type="match status" value="1"/>
</dbReference>
<evidence type="ECO:0000256" key="5">
    <source>
        <dbReference type="SAM" id="Coils"/>
    </source>
</evidence>
<evidence type="ECO:0000256" key="3">
    <source>
        <dbReference type="ARBA" id="ARBA00022833"/>
    </source>
</evidence>
<dbReference type="GO" id="GO:0016567">
    <property type="term" value="P:protein ubiquitination"/>
    <property type="evidence" value="ECO:0007669"/>
    <property type="project" value="TreeGrafter"/>
</dbReference>
<dbReference type="Gene3D" id="3.30.40.10">
    <property type="entry name" value="Zinc/RING finger domain, C3HC4 (zinc finger)"/>
    <property type="match status" value="2"/>
</dbReference>
<dbReference type="InterPro" id="IPR001841">
    <property type="entry name" value="Znf_RING"/>
</dbReference>
<dbReference type="GO" id="GO:0008270">
    <property type="term" value="F:zinc ion binding"/>
    <property type="evidence" value="ECO:0007669"/>
    <property type="project" value="UniProtKB-KW"/>
</dbReference>
<dbReference type="VEuPathDB" id="FungiDB:YALI0_C07700g"/>
<dbReference type="KEGG" id="yli:2909772"/>
<protein>
    <submittedName>
        <fullName evidence="8">Uncharacterized protein</fullName>
    </submittedName>
</protein>
<dbReference type="Proteomes" id="UP000182444">
    <property type="component" value="Chromosome 1C"/>
</dbReference>
<dbReference type="PROSITE" id="PS50271">
    <property type="entry name" value="ZF_UBP"/>
    <property type="match status" value="1"/>
</dbReference>
<dbReference type="Proteomes" id="UP000256601">
    <property type="component" value="Unassembled WGS sequence"/>
</dbReference>
<accession>A0A1H6PXR3</accession>
<feature type="domain" description="UBP-type" evidence="7">
    <location>
        <begin position="243"/>
        <end position="340"/>
    </location>
</feature>
<dbReference type="GO" id="GO:0061630">
    <property type="term" value="F:ubiquitin protein ligase activity"/>
    <property type="evidence" value="ECO:0007669"/>
    <property type="project" value="TreeGrafter"/>
</dbReference>
<reference evidence="8 10" key="1">
    <citation type="journal article" date="2016" name="PLoS ONE">
        <title>Sequence Assembly of Yarrowia lipolytica Strain W29/CLIB89 Shows Transposable Element Diversity.</title>
        <authorList>
            <person name="Magnan C."/>
            <person name="Yu J."/>
            <person name="Chang I."/>
            <person name="Jahn E."/>
            <person name="Kanomata Y."/>
            <person name="Wu J."/>
            <person name="Zeller M."/>
            <person name="Oakes M."/>
            <person name="Baldi P."/>
            <person name="Sandmeyer S."/>
        </authorList>
    </citation>
    <scope>NUCLEOTIDE SEQUENCE [LARGE SCALE GENOMIC DNA]</scope>
    <source>
        <strain evidence="8">CLIB89</strain>
        <strain evidence="10">CLIB89(W29)</strain>
    </source>
</reference>
<dbReference type="GO" id="GO:0007265">
    <property type="term" value="P:Ras protein signal transduction"/>
    <property type="evidence" value="ECO:0007669"/>
    <property type="project" value="TreeGrafter"/>
</dbReference>
<dbReference type="InterPro" id="IPR013083">
    <property type="entry name" value="Znf_RING/FYVE/PHD"/>
</dbReference>
<evidence type="ECO:0000313" key="11">
    <source>
        <dbReference type="Proteomes" id="UP000256601"/>
    </source>
</evidence>
<evidence type="ECO:0000313" key="10">
    <source>
        <dbReference type="Proteomes" id="UP000182444"/>
    </source>
</evidence>
<dbReference type="PANTHER" id="PTHR24007:SF7">
    <property type="entry name" value="BRCA1-ASSOCIATED PROTEIN"/>
    <property type="match status" value="1"/>
</dbReference>
<dbReference type="CDD" id="cd16457">
    <property type="entry name" value="RING-H2_BRAP2"/>
    <property type="match status" value="1"/>
</dbReference>
<feature type="domain" description="RING-type" evidence="6">
    <location>
        <begin position="206"/>
        <end position="246"/>
    </location>
</feature>
<dbReference type="EMBL" id="CP017555">
    <property type="protein sequence ID" value="AOW02489.1"/>
    <property type="molecule type" value="Genomic_DNA"/>
</dbReference>
<keyword evidence="2 4" id="KW-0863">Zinc-finger</keyword>
<gene>
    <name evidence="9" type="ORF">B0I71DRAFT_129625</name>
    <name evidence="8" type="ORF">YALI1_C10271g</name>
</gene>
<evidence type="ECO:0000259" key="7">
    <source>
        <dbReference type="PROSITE" id="PS50271"/>
    </source>
</evidence>
<evidence type="ECO:0000313" key="8">
    <source>
        <dbReference type="EMBL" id="AOW02489.1"/>
    </source>
</evidence>
<dbReference type="GO" id="GO:0005737">
    <property type="term" value="C:cytoplasm"/>
    <property type="evidence" value="ECO:0007669"/>
    <property type="project" value="TreeGrafter"/>
</dbReference>
<sequence>MYTLELDFDPRSSFSDWRVSSVTISGFDNDTGKSMDAVKGEYFGKGVVRLFRGGNNNASSSTEVEEVSPVPSLIVAILAVPSYMTASDFLGFISLHSCEKDISHIRVIKSSREVNRNMVLLKFRMVERAQDFVDKYSGKVFNSMDPETCLCVFIHDISVGGEVSNNTSVVGADNFPYLLLDPFTNGFSKGKPLPPPTPDLRELPTCPVCLERMDSDITGLATILCEHTFHCHCLSKWAGGNCPVCRYSGRKSSVGNSAAPPGACTTCGGTENTWICLICGNIGCGRYALGHAHSHFDQTGHGYAMEMSTQRVWDYVSDGYVHRLIQSDVGKLVELDESSSSSNSKFVYSDDGKKSGDVEQLALEYTALLTSQLDSQREYYEALFADSAKKVEEMRLEVHREKERVKKELEAKKEVAKLDDSLMSENERLRKELAKCQSDSEKLSQLSKTFRQSLQDEKAISGAMMAKVKKLQTDKMAKEAQIKDLEEQLRDVMFFLEARDKLKDADEDVKEGTLVMKKKNKKK</sequence>
<feature type="coiled-coil region" evidence="5">
    <location>
        <begin position="388"/>
        <end position="488"/>
    </location>
</feature>
<dbReference type="SUPFAM" id="SSF57850">
    <property type="entry name" value="RING/U-box"/>
    <property type="match status" value="2"/>
</dbReference>
<keyword evidence="3" id="KW-0862">Zinc</keyword>
<evidence type="ECO:0000256" key="2">
    <source>
        <dbReference type="ARBA" id="ARBA00022771"/>
    </source>
</evidence>
<evidence type="ECO:0000256" key="4">
    <source>
        <dbReference type="PROSITE-ProRule" id="PRU00502"/>
    </source>
</evidence>
<dbReference type="Pfam" id="PF07576">
    <property type="entry name" value="BRAP2"/>
    <property type="match status" value="1"/>
</dbReference>
<dbReference type="PROSITE" id="PS50089">
    <property type="entry name" value="ZF_RING_2"/>
    <property type="match status" value="1"/>
</dbReference>
<keyword evidence="1" id="KW-0479">Metal-binding</keyword>
<dbReference type="SMART" id="SM00184">
    <property type="entry name" value="RING"/>
    <property type="match status" value="1"/>
</dbReference>
<dbReference type="GeneID" id="2909772"/>
<dbReference type="Pfam" id="PF13639">
    <property type="entry name" value="zf-RING_2"/>
    <property type="match status" value="1"/>
</dbReference>
<evidence type="ECO:0000313" key="9">
    <source>
        <dbReference type="EMBL" id="RDW27180.1"/>
    </source>
</evidence>
<dbReference type="RefSeq" id="XP_501567.1">
    <property type="nucleotide sequence ID" value="XM_501567.1"/>
</dbReference>
<proteinExistence type="predicted"/>
<dbReference type="InterPro" id="IPR011422">
    <property type="entry name" value="BRAP2/ETP1_RRM"/>
</dbReference>